<keyword evidence="2" id="KW-0677">Repeat</keyword>
<dbReference type="InterPro" id="IPR007111">
    <property type="entry name" value="NACHT_NTPase"/>
</dbReference>
<accession>A0A2A9N958</accession>
<dbReference type="PANTHER" id="PTHR19848:SF8">
    <property type="entry name" value="F-BOX AND WD REPEAT DOMAIN CONTAINING 7"/>
    <property type="match status" value="1"/>
</dbReference>
<protein>
    <recommendedName>
        <fullName evidence="8">C2 domain-containing protein</fullName>
    </recommendedName>
</protein>
<dbReference type="SUPFAM" id="SSF50978">
    <property type="entry name" value="WD40 repeat-like"/>
    <property type="match status" value="1"/>
</dbReference>
<feature type="repeat" description="WD" evidence="3">
    <location>
        <begin position="991"/>
        <end position="1032"/>
    </location>
</feature>
<feature type="repeat" description="WD" evidence="3">
    <location>
        <begin position="1205"/>
        <end position="1246"/>
    </location>
</feature>
<dbReference type="SUPFAM" id="SSF52540">
    <property type="entry name" value="P-loop containing nucleoside triphosphate hydrolases"/>
    <property type="match status" value="1"/>
</dbReference>
<feature type="repeat" description="WD" evidence="3">
    <location>
        <begin position="1375"/>
        <end position="1416"/>
    </location>
</feature>
<dbReference type="InterPro" id="IPR036322">
    <property type="entry name" value="WD40_repeat_dom_sf"/>
</dbReference>
<evidence type="ECO:0000256" key="2">
    <source>
        <dbReference type="ARBA" id="ARBA00022737"/>
    </source>
</evidence>
<dbReference type="Pfam" id="PF00400">
    <property type="entry name" value="WD40"/>
    <property type="match status" value="13"/>
</dbReference>
<feature type="repeat" description="WD" evidence="3">
    <location>
        <begin position="1332"/>
        <end position="1365"/>
    </location>
</feature>
<evidence type="ECO:0000256" key="3">
    <source>
        <dbReference type="PROSITE-ProRule" id="PRU00221"/>
    </source>
</evidence>
<keyword evidence="7" id="KW-1185">Reference proteome</keyword>
<dbReference type="PROSITE" id="PS00678">
    <property type="entry name" value="WD_REPEATS_1"/>
    <property type="match status" value="10"/>
</dbReference>
<evidence type="ECO:0000259" key="4">
    <source>
        <dbReference type="PROSITE" id="PS50004"/>
    </source>
</evidence>
<dbReference type="InterPro" id="IPR035892">
    <property type="entry name" value="C2_domain_sf"/>
</dbReference>
<dbReference type="OrthoDB" id="538223at2759"/>
<dbReference type="InterPro" id="IPR019775">
    <property type="entry name" value="WD40_repeat_CS"/>
</dbReference>
<dbReference type="PROSITE" id="PS50294">
    <property type="entry name" value="WD_REPEATS_REGION"/>
    <property type="match status" value="12"/>
</dbReference>
<evidence type="ECO:0000256" key="1">
    <source>
        <dbReference type="ARBA" id="ARBA00022574"/>
    </source>
</evidence>
<name>A0A2A9N958_9AGAR</name>
<feature type="repeat" description="WD" evidence="3">
    <location>
        <begin position="1247"/>
        <end position="1288"/>
    </location>
</feature>
<dbReference type="InterPro" id="IPR015943">
    <property type="entry name" value="WD40/YVTN_repeat-like_dom_sf"/>
</dbReference>
<feature type="domain" description="C2" evidence="4">
    <location>
        <begin position="1"/>
        <end position="118"/>
    </location>
</feature>
<dbReference type="InterPro" id="IPR000008">
    <property type="entry name" value="C2_dom"/>
</dbReference>
<feature type="repeat" description="WD" evidence="3">
    <location>
        <begin position="1163"/>
        <end position="1204"/>
    </location>
</feature>
<dbReference type="InterPro" id="IPR001680">
    <property type="entry name" value="WD40_rpt"/>
</dbReference>
<feature type="repeat" description="WD" evidence="3">
    <location>
        <begin position="1077"/>
        <end position="1118"/>
    </location>
</feature>
<dbReference type="PROSITE" id="PS50837">
    <property type="entry name" value="NACHT"/>
    <property type="match status" value="1"/>
</dbReference>
<dbReference type="SMART" id="SM00239">
    <property type="entry name" value="C2"/>
    <property type="match status" value="1"/>
</dbReference>
<dbReference type="InterPro" id="IPR056884">
    <property type="entry name" value="NPHP3-like_N"/>
</dbReference>
<gene>
    <name evidence="6" type="ORF">AMATHDRAFT_88311</name>
</gene>
<dbReference type="CDD" id="cd00200">
    <property type="entry name" value="WD40"/>
    <property type="match status" value="2"/>
</dbReference>
<dbReference type="EMBL" id="KZ302188">
    <property type="protein sequence ID" value="PFH46478.1"/>
    <property type="molecule type" value="Genomic_DNA"/>
</dbReference>
<dbReference type="InterPro" id="IPR020472">
    <property type="entry name" value="WD40_PAC1"/>
</dbReference>
<dbReference type="Proteomes" id="UP000242287">
    <property type="component" value="Unassembled WGS sequence"/>
</dbReference>
<dbReference type="PANTHER" id="PTHR19848">
    <property type="entry name" value="WD40 REPEAT PROTEIN"/>
    <property type="match status" value="1"/>
</dbReference>
<proteinExistence type="predicted"/>
<feature type="repeat" description="WD" evidence="3">
    <location>
        <begin position="1290"/>
        <end position="1331"/>
    </location>
</feature>
<dbReference type="SUPFAM" id="SSF49562">
    <property type="entry name" value="C2 domain (Calcium/lipid-binding domain, CaLB)"/>
    <property type="match status" value="1"/>
</dbReference>
<dbReference type="Gene3D" id="2.130.10.10">
    <property type="entry name" value="YVTN repeat-like/Quinoprotein amine dehydrogenase"/>
    <property type="match status" value="5"/>
</dbReference>
<dbReference type="InterPro" id="IPR011047">
    <property type="entry name" value="Quinoprotein_ADH-like_sf"/>
</dbReference>
<feature type="repeat" description="WD" evidence="3">
    <location>
        <begin position="948"/>
        <end position="989"/>
    </location>
</feature>
<dbReference type="STRING" id="703135.A0A2A9N958"/>
<dbReference type="Gene3D" id="3.40.50.300">
    <property type="entry name" value="P-loop containing nucleotide triphosphate hydrolases"/>
    <property type="match status" value="1"/>
</dbReference>
<keyword evidence="1 3" id="KW-0853">WD repeat</keyword>
<organism evidence="6 7">
    <name type="scientific">Amanita thiersii Skay4041</name>
    <dbReference type="NCBI Taxonomy" id="703135"/>
    <lineage>
        <taxon>Eukaryota</taxon>
        <taxon>Fungi</taxon>
        <taxon>Dikarya</taxon>
        <taxon>Basidiomycota</taxon>
        <taxon>Agaricomycotina</taxon>
        <taxon>Agaricomycetes</taxon>
        <taxon>Agaricomycetidae</taxon>
        <taxon>Agaricales</taxon>
        <taxon>Pluteineae</taxon>
        <taxon>Amanitaceae</taxon>
        <taxon>Amanita</taxon>
    </lineage>
</organism>
<dbReference type="Pfam" id="PF24883">
    <property type="entry name" value="NPHP3_N"/>
    <property type="match status" value="1"/>
</dbReference>
<reference evidence="6 7" key="1">
    <citation type="submission" date="2014-02" db="EMBL/GenBank/DDBJ databases">
        <title>Transposable element dynamics among asymbiotic and ectomycorrhizal Amanita fungi.</title>
        <authorList>
            <consortium name="DOE Joint Genome Institute"/>
            <person name="Hess J."/>
            <person name="Skrede I."/>
            <person name="Wolfe B."/>
            <person name="LaButti K."/>
            <person name="Ohm R.A."/>
            <person name="Grigoriev I.V."/>
            <person name="Pringle A."/>
        </authorList>
    </citation>
    <scope>NUCLEOTIDE SEQUENCE [LARGE SCALE GENOMIC DNA]</scope>
    <source>
        <strain evidence="6 7">SKay4041</strain>
    </source>
</reference>
<dbReference type="Pfam" id="PF00168">
    <property type="entry name" value="C2"/>
    <property type="match status" value="1"/>
</dbReference>
<feature type="repeat" description="WD" evidence="3">
    <location>
        <begin position="1034"/>
        <end position="1075"/>
    </location>
</feature>
<evidence type="ECO:0000313" key="6">
    <source>
        <dbReference type="EMBL" id="PFH46478.1"/>
    </source>
</evidence>
<dbReference type="SUPFAM" id="SSF50998">
    <property type="entry name" value="Quinoprotein alcohol dehydrogenase-like"/>
    <property type="match status" value="1"/>
</dbReference>
<dbReference type="Gene3D" id="2.60.40.150">
    <property type="entry name" value="C2 domain"/>
    <property type="match status" value="1"/>
</dbReference>
<dbReference type="PROSITE" id="PS50004">
    <property type="entry name" value="C2"/>
    <property type="match status" value="1"/>
</dbReference>
<dbReference type="PROSITE" id="PS50082">
    <property type="entry name" value="WD_REPEATS_2"/>
    <property type="match status" value="12"/>
</dbReference>
<sequence length="1459" mass="162074">MIPETTTLSPTQSQTNLKTILITIVGATSLSLSTYRKLQPSAYVKLEAGHLKFKTGVCASNTNPEWDCPCPQLEIRPEAVIILSVFDKRFVGPDRYVGRVMSTIAKLLLLQAEANGVISLPLVGENDIQDGSMLQLRVSRVSLHEAAEVMVKQVEEVGTRLQYGSQNPKSDLNKNANLGSCDLELSSRVICSTVLKIGAQVAEAHPFVKFTWSVISFGFELVLAQADRDDKVVELVDKLKSLYEVIDTMKGLKAIPHITTILNRLLGQTVQCGYFLQNYSRSGFVGRGIQQTFSDVDAKISDLHLVFDELQKNLDTGLHIQTIRMLTDISEKLDISYLQAMLKPSSMEMQDRPTCLPETRQKVLEYIEKWIANPTFGRNVLWVYGLAGTGKSTVSATVAEMMLKYGLLGAFIFFNRSMEERNNPLMVIRTLAYKLAIYNPAIAIAISAAIKSIPGLVESPFDFQLQNLLITPLESVNWQQGHLVIVIDGLDECGTPETRKALLKALSDWFRKLSPLIQVLITSRHEEDIAKSFEKNSAIEPYELSIETKENQEDILTFIKHRMENICDSNDMPSGWPGNEQTKRLADMASGLFIWASTACLYIDSYNPEKQLRAIIALDSEVSSRTFSSLDLLYKTALQGAGPWLNRDFAMDCKSILGLIAVSKALLSCNAMDKILKLSMHSRFIVSKLGCLLHYEDKVQVLHPSLLDYLQNQERSGTEEWFINQQLHLESMASNCVELLSRELKYNFCEVELLPWDTPDPEKIDEAISHACRYWVAYVCDITAPGRELAQAVEAMLRKHLLHWIEAMSCLKSHNSTIRLLQQLAKWTKDHLPEFNVLQQLTYDGLRFSQHFFSTIEEHPLLVYHSALPFSPRATMIYELFNDVAWHFKVISPEWATWTSELLQLKGHHGPITSVSLSSDGTRIVTGSTDDTIRIWDANTGAEVFPPLIGHTDSVFCVAISPDGGRIASGSRDKTIRIWDANTGKETPPALIGHEGWVKSVSFSADGKKLVSGSADQTIRIWNLETRKIMHSPIRGHESDVQSVCFTPDNKRIVSGSDDKTVRIWDARTGKELLPPLRGHESLVQCISISPDGTKIASGATDRMIIIWDARTGEPLLPPLIGHEGLVNSVTFSIDGTRVVSASFDETIRVWDANTGKELFAPLRGHEHWILSVSCSPDGTRIVSGSFDETVRVWDTNSGTQESVILGHDNAVRCTQFSSDGTRIASGSIDNTLNLWSAETGELLFSLDGHESDVVSISFSSDGSKLVSGSSDMTMRLWDVATGEEILPPLMGHQDGILSVTFSSDGTKLASGSKDMTIRIWDANTGEQALQLIGHQNLVHSVTFSLDGTMLASGSSDRTVRIWDVITGKECIPALIGHENLVSSVAFSSDNTRVVSGSYDMTIRIWNALTGEQLLTPLIGHYHWILSVVFSPGDDWIISESLDHTSREKKPILVTIRMS</sequence>
<dbReference type="InterPro" id="IPR027417">
    <property type="entry name" value="P-loop_NTPase"/>
</dbReference>
<dbReference type="CDD" id="cd00030">
    <property type="entry name" value="C2"/>
    <property type="match status" value="1"/>
</dbReference>
<dbReference type="SMART" id="SM00320">
    <property type="entry name" value="WD40"/>
    <property type="match status" value="13"/>
</dbReference>
<evidence type="ECO:0000259" key="5">
    <source>
        <dbReference type="PROSITE" id="PS50837"/>
    </source>
</evidence>
<feature type="repeat" description="WD" evidence="3">
    <location>
        <begin position="905"/>
        <end position="946"/>
    </location>
</feature>
<evidence type="ECO:0000313" key="7">
    <source>
        <dbReference type="Proteomes" id="UP000242287"/>
    </source>
</evidence>
<dbReference type="PRINTS" id="PR00320">
    <property type="entry name" value="GPROTEINBRPT"/>
</dbReference>
<evidence type="ECO:0008006" key="8">
    <source>
        <dbReference type="Google" id="ProtNLM"/>
    </source>
</evidence>
<feature type="repeat" description="WD" evidence="3">
    <location>
        <begin position="1120"/>
        <end position="1161"/>
    </location>
</feature>
<feature type="domain" description="NACHT" evidence="5">
    <location>
        <begin position="379"/>
        <end position="524"/>
    </location>
</feature>